<feature type="region of interest" description="Disordered" evidence="1">
    <location>
        <begin position="671"/>
        <end position="722"/>
    </location>
</feature>
<dbReference type="InterPro" id="IPR011493">
    <property type="entry name" value="GLUG"/>
</dbReference>
<evidence type="ECO:0000313" key="5">
    <source>
        <dbReference type="Proteomes" id="UP001302662"/>
    </source>
</evidence>
<evidence type="ECO:0000259" key="3">
    <source>
        <dbReference type="Pfam" id="PF07581"/>
    </source>
</evidence>
<sequence>MSDIGLFGVAQDAHFVDINLIDVDIIGGRGVGGLVGNSTDCVIDSCSVSGEVTGQGFVGGISGSDSGSDFVICFVQDSVISGNQVIGGLLGLGSGSDFEYCFTGNVSVIASLDAAGGLAGSFGNGNIIDCYSTADVKSVDIAGGLAGLFYDGSTLSSSYFAGEVSFESGATAASKIGGIFGNTIGTAPTITDCIYLDTSVDTGTTGATPTAAGTSKTSTEMKAGATYPGFSISASPNYLNTWYIYEGVTYPQLFWLKRSIPISTEAELASIGSGIYDPVGAHYYSMDADYVLVNDIPLTGTWTPIGDSTTPFTGTLDGKGYAISDLTINSPTVDQIGLFGTAADATFSNISLIDVEIKGQTGVGSLVGEVTSGVVKIQNCSVVGKNVTGQSQVGGLVGSVELYGGAVKFYDCSVSYLNVTESPAGGIIGGIVGSGNNAPVFENCSVDHVKVTGSTWVGGIAGWAVSAASLKDCSVSDTDVTGIYCVGGLVGFGNGCILNFCSVTDGSVTAGTTGTAIGGLIGSSYGPITNCYSTTDVSGSDMVGGLVGMTSDASTFTSSYFAGTVTLDSSATASSEFGGLLGNSSGSPTFANSYYSNEFLNDGGSGATPTAYGTAVSSAAMKKIGTYTDWSIFSSESPDYIWYITSGSYPKLSSIYAGIPNYLPTTTGGGGGGTGQATVVNSTPASASAPALDETTAPAPSQATNGSDNSQNNNVPQDSYSDEGGSNRTLYILLAAGLIIVVGCVAFFLYKKRV</sequence>
<proteinExistence type="predicted"/>
<organism evidence="4 5">
    <name type="scientific">Methanimicrococcus stummii</name>
    <dbReference type="NCBI Taxonomy" id="3028294"/>
    <lineage>
        <taxon>Archaea</taxon>
        <taxon>Methanobacteriati</taxon>
        <taxon>Methanobacteriota</taxon>
        <taxon>Stenosarchaea group</taxon>
        <taxon>Methanomicrobia</taxon>
        <taxon>Methanosarcinales</taxon>
        <taxon>Methanosarcinaceae</taxon>
        <taxon>Methanimicrococcus</taxon>
    </lineage>
</organism>
<feature type="compositionally biased region" description="Polar residues" evidence="1">
    <location>
        <begin position="676"/>
        <end position="686"/>
    </location>
</feature>
<keyword evidence="2" id="KW-0812">Transmembrane</keyword>
<dbReference type="Pfam" id="PF07581">
    <property type="entry name" value="Glug"/>
    <property type="match status" value="1"/>
</dbReference>
<evidence type="ECO:0000256" key="1">
    <source>
        <dbReference type="SAM" id="MobiDB-lite"/>
    </source>
</evidence>
<protein>
    <recommendedName>
        <fullName evidence="3">GLUG domain-containing protein</fullName>
    </recommendedName>
</protein>
<dbReference type="KEGG" id="mees:MmiEs2_16170"/>
<dbReference type="EMBL" id="CP131062">
    <property type="protein sequence ID" value="WNY29390.1"/>
    <property type="molecule type" value="Genomic_DNA"/>
</dbReference>
<dbReference type="AlphaFoldDB" id="A0AA96ZXT7"/>
<keyword evidence="2" id="KW-0472">Membrane</keyword>
<dbReference type="Gene3D" id="2.160.20.110">
    <property type="match status" value="2"/>
</dbReference>
<accession>A0AA96ZXT7</accession>
<feature type="domain" description="GLUG" evidence="3">
    <location>
        <begin position="27"/>
        <end position="53"/>
    </location>
</feature>
<reference evidence="4 5" key="1">
    <citation type="submission" date="2023-07" db="EMBL/GenBank/DDBJ databases">
        <title>Closed genome sequence of Methanimicrococcus sp. Es2.</title>
        <authorList>
            <person name="Protasov E."/>
            <person name="Platt K."/>
            <person name="Reeh H."/>
            <person name="Poehlein A."/>
            <person name="Daniel R."/>
            <person name="Brune A."/>
        </authorList>
    </citation>
    <scope>NUCLEOTIDE SEQUENCE [LARGE SCALE GENOMIC DNA]</scope>
    <source>
        <strain evidence="4 5">Es2</strain>
    </source>
</reference>
<feature type="compositionally biased region" description="Polar residues" evidence="1">
    <location>
        <begin position="698"/>
        <end position="722"/>
    </location>
</feature>
<keyword evidence="2" id="KW-1133">Transmembrane helix</keyword>
<gene>
    <name evidence="4" type="ORF">MmiEs2_16170</name>
</gene>
<keyword evidence="5" id="KW-1185">Reference proteome</keyword>
<dbReference type="RefSeq" id="WP_316559371.1">
    <property type="nucleotide sequence ID" value="NZ_CP131062.1"/>
</dbReference>
<name>A0AA96ZXT7_9EURY</name>
<evidence type="ECO:0000313" key="4">
    <source>
        <dbReference type="EMBL" id="WNY29390.1"/>
    </source>
</evidence>
<evidence type="ECO:0000256" key="2">
    <source>
        <dbReference type="SAM" id="Phobius"/>
    </source>
</evidence>
<dbReference type="GeneID" id="85198085"/>
<dbReference type="Proteomes" id="UP001302662">
    <property type="component" value="Chromosome"/>
</dbReference>
<feature type="transmembrane region" description="Helical" evidence="2">
    <location>
        <begin position="730"/>
        <end position="750"/>
    </location>
</feature>